<keyword evidence="3" id="KW-1185">Reference proteome</keyword>
<proteinExistence type="predicted"/>
<organism evidence="2 3">
    <name type="scientific">Galerina marginata (strain CBS 339.88)</name>
    <dbReference type="NCBI Taxonomy" id="685588"/>
    <lineage>
        <taxon>Eukaryota</taxon>
        <taxon>Fungi</taxon>
        <taxon>Dikarya</taxon>
        <taxon>Basidiomycota</taxon>
        <taxon>Agaricomycotina</taxon>
        <taxon>Agaricomycetes</taxon>
        <taxon>Agaricomycetidae</taxon>
        <taxon>Agaricales</taxon>
        <taxon>Agaricineae</taxon>
        <taxon>Strophariaceae</taxon>
        <taxon>Galerina</taxon>
    </lineage>
</organism>
<reference evidence="3" key="1">
    <citation type="journal article" date="2014" name="Proc. Natl. Acad. Sci. U.S.A.">
        <title>Extensive sampling of basidiomycete genomes demonstrates inadequacy of the white-rot/brown-rot paradigm for wood decay fungi.</title>
        <authorList>
            <person name="Riley R."/>
            <person name="Salamov A.A."/>
            <person name="Brown D.W."/>
            <person name="Nagy L.G."/>
            <person name="Floudas D."/>
            <person name="Held B.W."/>
            <person name="Levasseur A."/>
            <person name="Lombard V."/>
            <person name="Morin E."/>
            <person name="Otillar R."/>
            <person name="Lindquist E.A."/>
            <person name="Sun H."/>
            <person name="LaButti K.M."/>
            <person name="Schmutz J."/>
            <person name="Jabbour D."/>
            <person name="Luo H."/>
            <person name="Baker S.E."/>
            <person name="Pisabarro A.G."/>
            <person name="Walton J.D."/>
            <person name="Blanchette R.A."/>
            <person name="Henrissat B."/>
            <person name="Martin F."/>
            <person name="Cullen D."/>
            <person name="Hibbett D.S."/>
            <person name="Grigoriev I.V."/>
        </authorList>
    </citation>
    <scope>NUCLEOTIDE SEQUENCE [LARGE SCALE GENOMIC DNA]</scope>
    <source>
        <strain evidence="3">CBS 339.88</strain>
    </source>
</reference>
<feature type="region of interest" description="Disordered" evidence="1">
    <location>
        <begin position="16"/>
        <end position="38"/>
    </location>
</feature>
<gene>
    <name evidence="2" type="ORF">GALMADRAFT_208756</name>
</gene>
<evidence type="ECO:0000313" key="2">
    <source>
        <dbReference type="EMBL" id="KDR79361.1"/>
    </source>
</evidence>
<evidence type="ECO:0000256" key="1">
    <source>
        <dbReference type="SAM" id="MobiDB-lite"/>
    </source>
</evidence>
<dbReference type="Proteomes" id="UP000027222">
    <property type="component" value="Unassembled WGS sequence"/>
</dbReference>
<dbReference type="OrthoDB" id="2609391at2759"/>
<feature type="compositionally biased region" description="Polar residues" evidence="1">
    <location>
        <begin position="18"/>
        <end position="28"/>
    </location>
</feature>
<dbReference type="HOGENOM" id="CLU_1540188_0_0_1"/>
<sequence length="170" mass="19581">MSASALQQLAHKDVARPNATSKMATRKTNPARLETRPPPLLPARKDRLQFYGFYINEDRLMEYASSHCGKKLNIWSTMVWFLFHVRAIAQYENIDFQVVYGDEDPPSDATVREGSTGTPYFMIFSLCAWEVEGWPSRPTLEEIKRISDIIGTEPRWFTDIKSPEDYGNEN</sequence>
<evidence type="ECO:0008006" key="4">
    <source>
        <dbReference type="Google" id="ProtNLM"/>
    </source>
</evidence>
<name>A0A067T8A3_GALM3</name>
<protein>
    <recommendedName>
        <fullName evidence="4">Thioredoxin-like fold domain-containing protein</fullName>
    </recommendedName>
</protein>
<dbReference type="EMBL" id="KL142373">
    <property type="protein sequence ID" value="KDR79361.1"/>
    <property type="molecule type" value="Genomic_DNA"/>
</dbReference>
<evidence type="ECO:0000313" key="3">
    <source>
        <dbReference type="Proteomes" id="UP000027222"/>
    </source>
</evidence>
<dbReference type="AlphaFoldDB" id="A0A067T8A3"/>
<accession>A0A067T8A3</accession>